<dbReference type="Proteomes" id="UP000659047">
    <property type="component" value="Unassembled WGS sequence"/>
</dbReference>
<feature type="domain" description="OmpR/PhoB-type" evidence="4">
    <location>
        <begin position="1"/>
        <end position="105"/>
    </location>
</feature>
<dbReference type="Gene3D" id="1.10.10.10">
    <property type="entry name" value="Winged helix-like DNA-binding domain superfamily/Winged helix DNA-binding domain"/>
    <property type="match status" value="1"/>
</dbReference>
<protein>
    <submittedName>
        <fullName evidence="5">Winged helix-turn-helix domain-containing protein</fullName>
    </submittedName>
</protein>
<comment type="caution">
    <text evidence="5">The sequence shown here is derived from an EMBL/GenBank/DDBJ whole genome shotgun (WGS) entry which is preliminary data.</text>
</comment>
<evidence type="ECO:0000313" key="5">
    <source>
        <dbReference type="EMBL" id="MBK4716860.1"/>
    </source>
</evidence>
<dbReference type="AlphaFoldDB" id="A0A8K0V9V9"/>
<keyword evidence="3" id="KW-0472">Membrane</keyword>
<evidence type="ECO:0000256" key="2">
    <source>
        <dbReference type="PROSITE-ProRule" id="PRU01091"/>
    </source>
</evidence>
<dbReference type="Pfam" id="PF00486">
    <property type="entry name" value="Trans_reg_C"/>
    <property type="match status" value="1"/>
</dbReference>
<evidence type="ECO:0000259" key="4">
    <source>
        <dbReference type="PROSITE" id="PS51755"/>
    </source>
</evidence>
<keyword evidence="1 2" id="KW-0238">DNA-binding</keyword>
<feature type="DNA-binding region" description="OmpR/PhoB-type" evidence="2">
    <location>
        <begin position="1"/>
        <end position="105"/>
    </location>
</feature>
<name>A0A8K0V9V9_9ENTR</name>
<dbReference type="GO" id="GO:0006355">
    <property type="term" value="P:regulation of DNA-templated transcription"/>
    <property type="evidence" value="ECO:0007669"/>
    <property type="project" value="InterPro"/>
</dbReference>
<feature type="transmembrane region" description="Helical" evidence="3">
    <location>
        <begin position="147"/>
        <end position="167"/>
    </location>
</feature>
<evidence type="ECO:0000256" key="3">
    <source>
        <dbReference type="SAM" id="Phobius"/>
    </source>
</evidence>
<keyword evidence="3" id="KW-0812">Transmembrane</keyword>
<keyword evidence="3" id="KW-1133">Transmembrane helix</keyword>
<dbReference type="GO" id="GO:0000160">
    <property type="term" value="P:phosphorelay signal transduction system"/>
    <property type="evidence" value="ECO:0007669"/>
    <property type="project" value="InterPro"/>
</dbReference>
<evidence type="ECO:0000256" key="1">
    <source>
        <dbReference type="ARBA" id="ARBA00023125"/>
    </source>
</evidence>
<dbReference type="RefSeq" id="WP_238715129.1">
    <property type="nucleotide sequence ID" value="NZ_JAEPBH010000058.1"/>
</dbReference>
<dbReference type="InterPro" id="IPR001867">
    <property type="entry name" value="OmpR/PhoB-type_DNA-bd"/>
</dbReference>
<evidence type="ECO:0000313" key="6">
    <source>
        <dbReference type="Proteomes" id="UP000659047"/>
    </source>
</evidence>
<reference evidence="5" key="1">
    <citation type="submission" date="2021-01" db="EMBL/GenBank/DDBJ databases">
        <title>Intestinitalea alba gen. nov., sp. nov., a novel genus of the family Enterobacteriaceae, isolated from the gut of the plastic-eating mealworm Tenebrio molitor L.</title>
        <authorList>
            <person name="Yang Y."/>
        </authorList>
    </citation>
    <scope>NUCLEOTIDE SEQUENCE</scope>
    <source>
        <strain evidence="5">BIT-L3</strain>
    </source>
</reference>
<dbReference type="GO" id="GO:0003677">
    <property type="term" value="F:DNA binding"/>
    <property type="evidence" value="ECO:0007669"/>
    <property type="project" value="UniProtKB-UniRule"/>
</dbReference>
<dbReference type="InterPro" id="IPR036388">
    <property type="entry name" value="WH-like_DNA-bd_sf"/>
</dbReference>
<sequence>MLFTINGLIVFDSTKNILQHSNSDDEAEIKINQPASRCLFLLIQNSGKVIDQQTLIDEVWRKNGMEVTLNTLYQNISILRKALKSIGLSDNVIITVPKKGIMLHHALKIERAESFPLNPSVAEASASVTPNVASGQRKRAGLGQYKLLSLIALLLTGLISGYVYNMVKVKKADNFQYLASSGGCNIYIKQSRNKNIAHELKKLSGLLECNRYPYVYLSFPHNAQSAIIMCSQNLELAGQKLCDTKHISRSFSQTERNNEN</sequence>
<keyword evidence="6" id="KW-1185">Reference proteome</keyword>
<accession>A0A8K0V9V9</accession>
<dbReference type="InterPro" id="IPR016032">
    <property type="entry name" value="Sig_transdc_resp-reg_C-effctor"/>
</dbReference>
<dbReference type="PROSITE" id="PS51755">
    <property type="entry name" value="OMPR_PHOB"/>
    <property type="match status" value="1"/>
</dbReference>
<organism evidence="5 6">
    <name type="scientific">Tenebrionibacter intestinalis</name>
    <dbReference type="NCBI Taxonomy" id="2799638"/>
    <lineage>
        <taxon>Bacteria</taxon>
        <taxon>Pseudomonadati</taxon>
        <taxon>Pseudomonadota</taxon>
        <taxon>Gammaproteobacteria</taxon>
        <taxon>Enterobacterales</taxon>
        <taxon>Enterobacteriaceae</taxon>
        <taxon>Tenebrionibacter/Tenebrionicola group</taxon>
        <taxon>Tenebrionibacter</taxon>
    </lineage>
</organism>
<gene>
    <name evidence="5" type="ORF">JJB97_16280</name>
</gene>
<proteinExistence type="predicted"/>
<dbReference type="EMBL" id="JAEPBH010000058">
    <property type="protein sequence ID" value="MBK4716860.1"/>
    <property type="molecule type" value="Genomic_DNA"/>
</dbReference>
<dbReference type="CDD" id="cd00383">
    <property type="entry name" value="trans_reg_C"/>
    <property type="match status" value="1"/>
</dbReference>
<dbReference type="SUPFAM" id="SSF46894">
    <property type="entry name" value="C-terminal effector domain of the bipartite response regulators"/>
    <property type="match status" value="1"/>
</dbReference>
<dbReference type="SMART" id="SM00862">
    <property type="entry name" value="Trans_reg_C"/>
    <property type="match status" value="1"/>
</dbReference>